<name>A0A917Q8Q4_9NOCA</name>
<proteinExistence type="inferred from homology"/>
<dbReference type="SUPFAM" id="SSF52096">
    <property type="entry name" value="ClpP/crotonase"/>
    <property type="match status" value="1"/>
</dbReference>
<keyword evidence="3" id="KW-0276">Fatty acid metabolism</keyword>
<evidence type="ECO:0000256" key="6">
    <source>
        <dbReference type="RuleBase" id="RU003707"/>
    </source>
</evidence>
<keyword evidence="3" id="KW-0443">Lipid metabolism</keyword>
<accession>A0A917Q8Q4</accession>
<keyword evidence="8" id="KW-1185">Reference proteome</keyword>
<evidence type="ECO:0000313" key="8">
    <source>
        <dbReference type="Proteomes" id="UP000612956"/>
    </source>
</evidence>
<comment type="function">
    <text evidence="1">Could possibly oxidize fatty acids using specific components.</text>
</comment>
<reference evidence="7" key="2">
    <citation type="submission" date="2020-09" db="EMBL/GenBank/DDBJ databases">
        <authorList>
            <person name="Sun Q."/>
            <person name="Zhou Y."/>
        </authorList>
    </citation>
    <scope>NUCLEOTIDE SEQUENCE</scope>
    <source>
        <strain evidence="7">CGMCC 4.7278</strain>
    </source>
</reference>
<evidence type="ECO:0000256" key="3">
    <source>
        <dbReference type="ARBA" id="ARBA00022832"/>
    </source>
</evidence>
<reference evidence="7" key="1">
    <citation type="journal article" date="2014" name="Int. J. Syst. Evol. Microbiol.">
        <title>Complete genome sequence of Corynebacterium casei LMG S-19264T (=DSM 44701T), isolated from a smear-ripened cheese.</title>
        <authorList>
            <consortium name="US DOE Joint Genome Institute (JGI-PGF)"/>
            <person name="Walter F."/>
            <person name="Albersmeier A."/>
            <person name="Kalinowski J."/>
            <person name="Ruckert C."/>
        </authorList>
    </citation>
    <scope>NUCLEOTIDE SEQUENCE</scope>
    <source>
        <strain evidence="7">CGMCC 4.7278</strain>
    </source>
</reference>
<dbReference type="Proteomes" id="UP000612956">
    <property type="component" value="Unassembled WGS sequence"/>
</dbReference>
<dbReference type="GO" id="GO:0006635">
    <property type="term" value="P:fatty acid beta-oxidation"/>
    <property type="evidence" value="ECO:0007669"/>
    <property type="project" value="TreeGrafter"/>
</dbReference>
<dbReference type="GO" id="GO:0004300">
    <property type="term" value="F:enoyl-CoA hydratase activity"/>
    <property type="evidence" value="ECO:0007669"/>
    <property type="project" value="UniProtKB-EC"/>
</dbReference>
<comment type="catalytic activity">
    <reaction evidence="4">
        <text>a (3S)-3-hydroxyacyl-CoA = a (2E)-enoyl-CoA + H2O</text>
        <dbReference type="Rhea" id="RHEA:16105"/>
        <dbReference type="ChEBI" id="CHEBI:15377"/>
        <dbReference type="ChEBI" id="CHEBI:57318"/>
        <dbReference type="ChEBI" id="CHEBI:58856"/>
        <dbReference type="EC" id="4.2.1.17"/>
    </reaction>
</comment>
<dbReference type="InterPro" id="IPR001753">
    <property type="entry name" value="Enoyl-CoA_hydra/iso"/>
</dbReference>
<sequence length="215" mass="23145">MPSLRSYGDVGVLDLGDGRNVFSHDFIIDVHEHLSEAVERNDRALIITGSGNYFSAGLDVEWLNVNRDRAASYVQSVHTLLGRVLTLSMPTLAAINGRATGAGALLALAADLRVMDNHGRIGFTEADTKVPFTNAMAALIQAKVTPKAATWMMVMASQLNADRAIEYDVIDATAKAHDLIPFTAGFLAERKRKDPATMTAIKSVMYADVIAALKG</sequence>
<comment type="similarity">
    <text evidence="2 6">Belongs to the enoyl-CoA hydratase/isomerase family.</text>
</comment>
<comment type="caution">
    <text evidence="7">The sequence shown here is derived from an EMBL/GenBank/DDBJ whole genome shotgun (WGS) entry which is preliminary data.</text>
</comment>
<evidence type="ECO:0000256" key="4">
    <source>
        <dbReference type="ARBA" id="ARBA00023709"/>
    </source>
</evidence>
<dbReference type="Gene3D" id="3.90.226.10">
    <property type="entry name" value="2-enoyl-CoA Hydratase, Chain A, domain 1"/>
    <property type="match status" value="1"/>
</dbReference>
<evidence type="ECO:0000313" key="7">
    <source>
        <dbReference type="EMBL" id="GGK36472.1"/>
    </source>
</evidence>
<dbReference type="InterPro" id="IPR029045">
    <property type="entry name" value="ClpP/crotonase-like_dom_sf"/>
</dbReference>
<dbReference type="CDD" id="cd06558">
    <property type="entry name" value="crotonase-like"/>
    <property type="match status" value="1"/>
</dbReference>
<dbReference type="PROSITE" id="PS00166">
    <property type="entry name" value="ENOYL_COA_HYDRATASE"/>
    <property type="match status" value="1"/>
</dbReference>
<evidence type="ECO:0000256" key="2">
    <source>
        <dbReference type="ARBA" id="ARBA00005254"/>
    </source>
</evidence>
<dbReference type="EMBL" id="BMMW01000001">
    <property type="protein sequence ID" value="GGK36472.1"/>
    <property type="molecule type" value="Genomic_DNA"/>
</dbReference>
<organism evidence="7 8">
    <name type="scientific">Nocardia camponoti</name>
    <dbReference type="NCBI Taxonomy" id="1616106"/>
    <lineage>
        <taxon>Bacteria</taxon>
        <taxon>Bacillati</taxon>
        <taxon>Actinomycetota</taxon>
        <taxon>Actinomycetes</taxon>
        <taxon>Mycobacteriales</taxon>
        <taxon>Nocardiaceae</taxon>
        <taxon>Nocardia</taxon>
    </lineage>
</organism>
<protein>
    <submittedName>
        <fullName evidence="7">Enoyl-CoA hydratase</fullName>
    </submittedName>
</protein>
<dbReference type="AlphaFoldDB" id="A0A917Q8Q4"/>
<comment type="catalytic activity">
    <reaction evidence="5">
        <text>a 4-saturated-(3S)-3-hydroxyacyl-CoA = a (3E)-enoyl-CoA + H2O</text>
        <dbReference type="Rhea" id="RHEA:20724"/>
        <dbReference type="ChEBI" id="CHEBI:15377"/>
        <dbReference type="ChEBI" id="CHEBI:58521"/>
        <dbReference type="ChEBI" id="CHEBI:137480"/>
        <dbReference type="EC" id="4.2.1.17"/>
    </reaction>
</comment>
<dbReference type="InterPro" id="IPR018376">
    <property type="entry name" value="Enoyl-CoA_hyd/isom_CS"/>
</dbReference>
<dbReference type="PANTHER" id="PTHR11941:SF75">
    <property type="entry name" value="ENOYL-COA HYDRATASE_ISOMERASE FAMILY PROTEIN"/>
    <property type="match status" value="1"/>
</dbReference>
<evidence type="ECO:0000256" key="5">
    <source>
        <dbReference type="ARBA" id="ARBA00023717"/>
    </source>
</evidence>
<evidence type="ECO:0000256" key="1">
    <source>
        <dbReference type="ARBA" id="ARBA00002994"/>
    </source>
</evidence>
<gene>
    <name evidence="7" type="primary">paaG</name>
    <name evidence="7" type="ORF">GCM10011591_05130</name>
</gene>
<dbReference type="Pfam" id="PF00378">
    <property type="entry name" value="ECH_1"/>
    <property type="match status" value="1"/>
</dbReference>
<dbReference type="GO" id="GO:0004165">
    <property type="term" value="F:delta(3)-delta(2)-enoyl-CoA isomerase activity"/>
    <property type="evidence" value="ECO:0007669"/>
    <property type="project" value="TreeGrafter"/>
</dbReference>
<dbReference type="PANTHER" id="PTHR11941">
    <property type="entry name" value="ENOYL-COA HYDRATASE-RELATED"/>
    <property type="match status" value="1"/>
</dbReference>
<dbReference type="RefSeq" id="WP_188827066.1">
    <property type="nucleotide sequence ID" value="NZ_BMMW01000001.1"/>
</dbReference>